<feature type="domain" description="Aminoacyl-tRNA synthetase class Ia" evidence="9">
    <location>
        <begin position="39"/>
        <end position="450"/>
    </location>
</feature>
<accession>A0A955RWC4</accession>
<dbReference type="Proteomes" id="UP000699691">
    <property type="component" value="Unassembled WGS sequence"/>
</dbReference>
<dbReference type="EC" id="6.1.1.5" evidence="1"/>
<dbReference type="Pfam" id="PF08264">
    <property type="entry name" value="Anticodon_1"/>
    <property type="match status" value="1"/>
</dbReference>
<comment type="catalytic activity">
    <reaction evidence="8">
        <text>tRNA(Ile) + L-isoleucine + ATP = L-isoleucyl-tRNA(Ile) + AMP + diphosphate</text>
        <dbReference type="Rhea" id="RHEA:11060"/>
        <dbReference type="Rhea" id="RHEA-COMP:9666"/>
        <dbReference type="Rhea" id="RHEA-COMP:9695"/>
        <dbReference type="ChEBI" id="CHEBI:30616"/>
        <dbReference type="ChEBI" id="CHEBI:33019"/>
        <dbReference type="ChEBI" id="CHEBI:58045"/>
        <dbReference type="ChEBI" id="CHEBI:78442"/>
        <dbReference type="ChEBI" id="CHEBI:78528"/>
        <dbReference type="ChEBI" id="CHEBI:456215"/>
        <dbReference type="EC" id="6.1.1.5"/>
    </reaction>
</comment>
<sequence length="799" mass="91813">YKDVTHESIYVKYYLTENAQSEVSKEMGLDKDKKIALLIWTTTPWTLLSNVAVAVNPDLIYTIIEHEGEYVIVTEERKEVLKDEGIVSATLTGKELVSLVGTVDGNVYCGPFDELDVPSRVTHKVVLWNEVTDTDGTGLVHIAPGAGKEDFDLHFEQDLDLIESIDDFGDYLDGFGDFSGKNVFDVRGQIYDSLKQKNLFYKTASIHHAYPHCWRCKHELVFKTTAEWFIKADEIRPLMKAAADEVTWMPDFARKRMQDWLDNMSDWPISRKRYWGLALPFYENEDRSKFYVVSSKEELKALAIEPEKVDNLVDLHRPWIDEITLDGTKIVIEGEKQTGVWKRVKDVGDCWLDAGIVPFSTVDYLTNKEWWSEWYPFDFISEYVAQVKLWFYATLFMSVTLEGKAPWKNVLATGFLVDEKGKAMHKSAGNAIAFDEAADKAGADAIRWLYLRERSANHHGTGNLRFGYTVLDEVRRRYLNILWNTYRYFVTHANSNNWEPNEDHDVTSKKNVLDQWIIARLHSVLSQATQFMDEFNSPDAAKLLEEFIVKDLSQWYIRRSRDRVNPSNDNEKDRDEFFETTYYVLKTVTKALAPFIPFMAEEMYVNLRQEHDPVSVHLENWPNVSESKEEESLVKEMDFAREVVEKAHAIRKEAGVRLRQPLQTITVVNSPIHLSDAVEAIITDEINVKDISFSSNEDSEMEIGLDLELSDELRLEGAAREVMREVQNLRRTAGYAFDQEVIVFWQSDSDDMSAVFEKFGQEIATRTVCSLLMGDSDSPDAISSLETEIGSVELAVKST</sequence>
<evidence type="ECO:0000259" key="9">
    <source>
        <dbReference type="Pfam" id="PF00133"/>
    </source>
</evidence>
<keyword evidence="4" id="KW-0067">ATP-binding</keyword>
<dbReference type="InterPro" id="IPR014729">
    <property type="entry name" value="Rossmann-like_a/b/a_fold"/>
</dbReference>
<dbReference type="GO" id="GO:0005524">
    <property type="term" value="F:ATP binding"/>
    <property type="evidence" value="ECO:0007669"/>
    <property type="project" value="UniProtKB-KW"/>
</dbReference>
<dbReference type="GO" id="GO:0006428">
    <property type="term" value="P:isoleucyl-tRNA aminoacylation"/>
    <property type="evidence" value="ECO:0007669"/>
    <property type="project" value="InterPro"/>
</dbReference>
<dbReference type="Gene3D" id="3.90.740.10">
    <property type="entry name" value="Valyl/Leucyl/Isoleucyl-tRNA synthetase, editing domain"/>
    <property type="match status" value="1"/>
</dbReference>
<evidence type="ECO:0000256" key="2">
    <source>
        <dbReference type="ARBA" id="ARBA00022598"/>
    </source>
</evidence>
<evidence type="ECO:0000256" key="3">
    <source>
        <dbReference type="ARBA" id="ARBA00022741"/>
    </source>
</evidence>
<keyword evidence="6" id="KW-0030">Aminoacyl-tRNA synthetase</keyword>
<evidence type="ECO:0000256" key="4">
    <source>
        <dbReference type="ARBA" id="ARBA00022840"/>
    </source>
</evidence>
<evidence type="ECO:0000256" key="5">
    <source>
        <dbReference type="ARBA" id="ARBA00022917"/>
    </source>
</evidence>
<dbReference type="PANTHER" id="PTHR42780:SF1">
    <property type="entry name" value="ISOLEUCINE--TRNA LIGASE, CYTOPLASMIC"/>
    <property type="match status" value="1"/>
</dbReference>
<evidence type="ECO:0000256" key="7">
    <source>
        <dbReference type="ARBA" id="ARBA00025217"/>
    </source>
</evidence>
<name>A0A955RWC4_UNCKA</name>
<dbReference type="GO" id="GO:0002161">
    <property type="term" value="F:aminoacyl-tRNA deacylase activity"/>
    <property type="evidence" value="ECO:0007669"/>
    <property type="project" value="InterPro"/>
</dbReference>
<evidence type="ECO:0000313" key="12">
    <source>
        <dbReference type="Proteomes" id="UP000699691"/>
    </source>
</evidence>
<dbReference type="InterPro" id="IPR033709">
    <property type="entry name" value="Anticodon_Ile_ABEc"/>
</dbReference>
<dbReference type="InterPro" id="IPR009080">
    <property type="entry name" value="tRNAsynth_Ia_anticodon-bd"/>
</dbReference>
<gene>
    <name evidence="11" type="ORF">KC573_02570</name>
</gene>
<evidence type="ECO:0000313" key="11">
    <source>
        <dbReference type="EMBL" id="MCA9397689.1"/>
    </source>
</evidence>
<organism evidence="11 12">
    <name type="scientific">candidate division WWE3 bacterium</name>
    <dbReference type="NCBI Taxonomy" id="2053526"/>
    <lineage>
        <taxon>Bacteria</taxon>
        <taxon>Katanobacteria</taxon>
    </lineage>
</organism>
<proteinExistence type="predicted"/>
<dbReference type="Pfam" id="PF19302">
    <property type="entry name" value="DUF5915"/>
    <property type="match status" value="1"/>
</dbReference>
<dbReference type="PRINTS" id="PR00984">
    <property type="entry name" value="TRNASYNTHILE"/>
</dbReference>
<comment type="caution">
    <text evidence="11">The sequence shown here is derived from an EMBL/GenBank/DDBJ whole genome shotgun (WGS) entry which is preliminary data.</text>
</comment>
<dbReference type="Pfam" id="PF00133">
    <property type="entry name" value="tRNA-synt_1"/>
    <property type="match status" value="1"/>
</dbReference>
<dbReference type="InterPro" id="IPR002301">
    <property type="entry name" value="Ile-tRNA-ligase"/>
</dbReference>
<dbReference type="InterPro" id="IPR002300">
    <property type="entry name" value="aa-tRNA-synth_Ia"/>
</dbReference>
<dbReference type="SUPFAM" id="SSF52374">
    <property type="entry name" value="Nucleotidylyl transferase"/>
    <property type="match status" value="1"/>
</dbReference>
<dbReference type="Gene3D" id="1.10.730.10">
    <property type="entry name" value="Isoleucyl-tRNA Synthetase, Domain 1"/>
    <property type="match status" value="1"/>
</dbReference>
<keyword evidence="3" id="KW-0547">Nucleotide-binding</keyword>
<reference evidence="11" key="1">
    <citation type="submission" date="2020-04" db="EMBL/GenBank/DDBJ databases">
        <authorList>
            <person name="Zhang T."/>
        </authorList>
    </citation>
    <scope>NUCLEOTIDE SEQUENCE</scope>
    <source>
        <strain evidence="11">HKST-UBA02</strain>
    </source>
</reference>
<dbReference type="PANTHER" id="PTHR42780">
    <property type="entry name" value="SOLEUCYL-TRNA SYNTHETASE"/>
    <property type="match status" value="1"/>
</dbReference>
<dbReference type="CDD" id="cd07961">
    <property type="entry name" value="Anticodon_Ia_Ile_ABEc"/>
    <property type="match status" value="1"/>
</dbReference>
<keyword evidence="5" id="KW-0648">Protein biosynthesis</keyword>
<dbReference type="InterPro" id="IPR023586">
    <property type="entry name" value="Ile-tRNA-ligase_type2"/>
</dbReference>
<reference evidence="11" key="2">
    <citation type="journal article" date="2021" name="Microbiome">
        <title>Successional dynamics and alternative stable states in a saline activated sludge microbial community over 9 years.</title>
        <authorList>
            <person name="Wang Y."/>
            <person name="Ye J."/>
            <person name="Ju F."/>
            <person name="Liu L."/>
            <person name="Boyd J.A."/>
            <person name="Deng Y."/>
            <person name="Parks D.H."/>
            <person name="Jiang X."/>
            <person name="Yin X."/>
            <person name="Woodcroft B.J."/>
            <person name="Tyson G.W."/>
            <person name="Hugenholtz P."/>
            <person name="Polz M.F."/>
            <person name="Zhang T."/>
        </authorList>
    </citation>
    <scope>NUCLEOTIDE SEQUENCE</scope>
    <source>
        <strain evidence="11">HKST-UBA02</strain>
    </source>
</reference>
<dbReference type="InterPro" id="IPR013155">
    <property type="entry name" value="M/V/L/I-tRNA-synth_anticd-bd"/>
</dbReference>
<dbReference type="GO" id="GO:0000049">
    <property type="term" value="F:tRNA binding"/>
    <property type="evidence" value="ECO:0007669"/>
    <property type="project" value="InterPro"/>
</dbReference>
<protein>
    <recommendedName>
        <fullName evidence="1">isoleucine--tRNA ligase</fullName>
        <ecNumber evidence="1">6.1.1.5</ecNumber>
    </recommendedName>
</protein>
<dbReference type="InterPro" id="IPR009008">
    <property type="entry name" value="Val/Leu/Ile-tRNA-synth_edit"/>
</dbReference>
<dbReference type="SUPFAM" id="SSF50677">
    <property type="entry name" value="ValRS/IleRS/LeuRS editing domain"/>
    <property type="match status" value="1"/>
</dbReference>
<dbReference type="EMBL" id="JAGQKY010000103">
    <property type="protein sequence ID" value="MCA9397689.1"/>
    <property type="molecule type" value="Genomic_DNA"/>
</dbReference>
<comment type="function">
    <text evidence="7">Catalyzes the attachment of isoleucine to tRNA(Ile). As IleRS can inadvertently accommodate and process structurally similar amino acids such as valine, to avoid such errors it has two additional distinct tRNA(Ile)-dependent editing activities. One activity is designated as 'pretransfer' editing and involves the hydrolysis of activated Val-AMP. The other activity is designated 'posttransfer' editing and involves deacylation of mischarged Val-tRNA(Ile).</text>
</comment>
<evidence type="ECO:0000259" key="10">
    <source>
        <dbReference type="Pfam" id="PF08264"/>
    </source>
</evidence>
<evidence type="ECO:0000256" key="6">
    <source>
        <dbReference type="ARBA" id="ARBA00023146"/>
    </source>
</evidence>
<feature type="domain" description="Methionyl/Valyl/Leucyl/Isoleucyl-tRNA synthetase anticodon-binding" evidence="10">
    <location>
        <begin position="514"/>
        <end position="664"/>
    </location>
</feature>
<keyword evidence="2 11" id="KW-0436">Ligase</keyword>
<evidence type="ECO:0000256" key="1">
    <source>
        <dbReference type="ARBA" id="ARBA00013165"/>
    </source>
</evidence>
<dbReference type="AlphaFoldDB" id="A0A955RWC4"/>
<feature type="non-terminal residue" evidence="11">
    <location>
        <position position="1"/>
    </location>
</feature>
<dbReference type="Gene3D" id="3.40.50.620">
    <property type="entry name" value="HUPs"/>
    <property type="match status" value="1"/>
</dbReference>
<dbReference type="GO" id="GO:0004822">
    <property type="term" value="F:isoleucine-tRNA ligase activity"/>
    <property type="evidence" value="ECO:0007669"/>
    <property type="project" value="UniProtKB-EC"/>
</dbReference>
<dbReference type="SUPFAM" id="SSF47323">
    <property type="entry name" value="Anticodon-binding domain of a subclass of class I aminoacyl-tRNA synthetases"/>
    <property type="match status" value="1"/>
</dbReference>
<evidence type="ECO:0000256" key="8">
    <source>
        <dbReference type="ARBA" id="ARBA00048359"/>
    </source>
</evidence>